<dbReference type="CDD" id="cd00761">
    <property type="entry name" value="Glyco_tranf_GTA_type"/>
    <property type="match status" value="1"/>
</dbReference>
<dbReference type="SUPFAM" id="SSF82199">
    <property type="entry name" value="SET domain"/>
    <property type="match status" value="1"/>
</dbReference>
<name>A0ABU6JE55_9BURK</name>
<dbReference type="InterPro" id="IPR046341">
    <property type="entry name" value="SET_dom_sf"/>
</dbReference>
<organism evidence="2 3">
    <name type="scientific">Noviherbaspirillum album</name>
    <dbReference type="NCBI Taxonomy" id="3080276"/>
    <lineage>
        <taxon>Bacteria</taxon>
        <taxon>Pseudomonadati</taxon>
        <taxon>Pseudomonadota</taxon>
        <taxon>Betaproteobacteria</taxon>
        <taxon>Burkholderiales</taxon>
        <taxon>Oxalobacteraceae</taxon>
        <taxon>Noviherbaspirillum</taxon>
    </lineage>
</organism>
<reference evidence="2 3" key="1">
    <citation type="submission" date="2023-10" db="EMBL/GenBank/DDBJ databases">
        <title>Noviherbaspirillum sp. CPCC 100848 genome assembly.</title>
        <authorList>
            <person name="Li X.Y."/>
            <person name="Fang X.M."/>
        </authorList>
    </citation>
    <scope>NUCLEOTIDE SEQUENCE [LARGE SCALE GENOMIC DNA]</scope>
    <source>
        <strain evidence="2 3">CPCC 100848</strain>
    </source>
</reference>
<evidence type="ECO:0000313" key="3">
    <source>
        <dbReference type="Proteomes" id="UP001352263"/>
    </source>
</evidence>
<dbReference type="SUPFAM" id="SSF53448">
    <property type="entry name" value="Nucleotide-diphospho-sugar transferases"/>
    <property type="match status" value="1"/>
</dbReference>
<dbReference type="Pfam" id="PF11397">
    <property type="entry name" value="GlcNAc"/>
    <property type="match status" value="2"/>
</dbReference>
<dbReference type="PANTHER" id="PTHR34496:SF10">
    <property type="entry name" value="GLCNAC TRANSFERASE"/>
    <property type="match status" value="1"/>
</dbReference>
<sequence>MLRGSFVMPTLEVCRTRFTAEHARLSASLPPGEAGTLDDYLRARSLVMTHAQAIDTAQGQVLAMLPVPAMFSHAPDACARWEDAPQELVLRVRRVIGKGMRLPLSNSGWDRDETLAPLGALFEGEANCQTDIIRPDPPTEWAGKVSPALFGRQQDGNRLFRISNDLDDAAARQLLAYLRVTAHLQVTAADGRADVDEAVQRYIANGKLGPLCRDSELLAMQTLRTACQQRLDAFSTSIQNDDQLLQQNTLSPVQRGIVSLRLREKRILTSLIDTVDVALPLLRKYQGNSHPAFSEYLKSAVAGECGGEHTIFISIASYRDPLLWNTVRECLMNAERPDFLRFGIVDQNDEDASDDLARLPFAQQIRYVNIKPRFSRGACWARSIAFGLYDNEDYLLQIDSHMIFDPGWDRILKMQLEELSTFNSKCILSGYPWGFEIEDGQAVRKVNSHGTLALRLVPDTAFAEDSPVLKFHPLPQPLAAHYYAYELAGGFLFTLGSFVEEVPYDPRLYFHGEEQNLTIRAYTHGWNMFHPRVMSLYHLYKNDKRSEGDTPRHWDEKDNQSRQTPWWKLEEASKRRMSQLVYAEKIKGAYGLGVVRSLDDFAAYSGIDYRHRRLTPRDPIPVQIPPV</sequence>
<comment type="caution">
    <text evidence="2">The sequence shown here is derived from an EMBL/GenBank/DDBJ whole genome shotgun (WGS) entry which is preliminary data.</text>
</comment>
<evidence type="ECO:0000259" key="1">
    <source>
        <dbReference type="Pfam" id="PF09273"/>
    </source>
</evidence>
<dbReference type="InterPro" id="IPR015353">
    <property type="entry name" value="Rubisco_LSMT_subst-bd"/>
</dbReference>
<dbReference type="Gene3D" id="3.90.1420.10">
    <property type="entry name" value="Rubisco LSMT, substrate-binding domain"/>
    <property type="match status" value="1"/>
</dbReference>
<dbReference type="EMBL" id="JAWIIV010000021">
    <property type="protein sequence ID" value="MEC4721698.1"/>
    <property type="molecule type" value="Genomic_DNA"/>
</dbReference>
<gene>
    <name evidence="2" type="ORF">RY831_21245</name>
</gene>
<protein>
    <submittedName>
        <fullName evidence="2">GlcNAc-transferase family protein</fullName>
    </submittedName>
</protein>
<dbReference type="InterPro" id="IPR021067">
    <property type="entry name" value="Glycosyltransferase"/>
</dbReference>
<feature type="domain" description="Rubisco LSMT substrate-binding" evidence="1">
    <location>
        <begin position="158"/>
        <end position="268"/>
    </location>
</feature>
<dbReference type="SUPFAM" id="SSF81822">
    <property type="entry name" value="RuBisCo LSMT C-terminal, substrate-binding domain"/>
    <property type="match status" value="1"/>
</dbReference>
<accession>A0ABU6JE55</accession>
<dbReference type="PANTHER" id="PTHR34496">
    <property type="entry name" value="GLCNAC TRANSFERASE-RELATED"/>
    <property type="match status" value="1"/>
</dbReference>
<dbReference type="Pfam" id="PF09273">
    <property type="entry name" value="Rubis-subs-bind"/>
    <property type="match status" value="1"/>
</dbReference>
<evidence type="ECO:0000313" key="2">
    <source>
        <dbReference type="EMBL" id="MEC4721698.1"/>
    </source>
</evidence>
<dbReference type="Gene3D" id="3.90.550.10">
    <property type="entry name" value="Spore Coat Polysaccharide Biosynthesis Protein SpsA, Chain A"/>
    <property type="match status" value="1"/>
</dbReference>
<dbReference type="InterPro" id="IPR029044">
    <property type="entry name" value="Nucleotide-diphossugar_trans"/>
</dbReference>
<dbReference type="Proteomes" id="UP001352263">
    <property type="component" value="Unassembled WGS sequence"/>
</dbReference>
<dbReference type="InterPro" id="IPR036464">
    <property type="entry name" value="Rubisco_LSMT_subst-bd_sf"/>
</dbReference>
<proteinExistence type="predicted"/>
<keyword evidence="3" id="KW-1185">Reference proteome</keyword>
<dbReference type="RefSeq" id="WP_326508386.1">
    <property type="nucleotide sequence ID" value="NZ_JAWIIV010000021.1"/>
</dbReference>